<protein>
    <submittedName>
        <fullName evidence="1">Uncharacterized protein</fullName>
    </submittedName>
</protein>
<dbReference type="KEGG" id="vg:55811398"/>
<name>A0A3T0IGT5_9CAUD</name>
<evidence type="ECO:0000313" key="2">
    <source>
        <dbReference type="Proteomes" id="UP000287416"/>
    </source>
</evidence>
<evidence type="ECO:0000313" key="1">
    <source>
        <dbReference type="EMBL" id="AZU98627.1"/>
    </source>
</evidence>
<reference evidence="1 2" key="1">
    <citation type="submission" date="2018-12" db="EMBL/GenBank/DDBJ databases">
        <title>Successful treatment of antibiotic resistant microbial bone infection with bacteriophages.</title>
        <authorList>
            <person name="Nir-Paz R."/>
            <person name="Gelman D."/>
            <person name="Khouri A."/>
            <person name="Sisson B.M."/>
            <person name="Fackler J."/>
            <person name="Oren S.A."/>
            <person name="Khalifa L."/>
            <person name="Rimon A."/>
            <person name="Glazer S.C."/>
            <person name="Moses A.E."/>
            <person name="Yoram W."/>
            <person name="Schooley R.T."/>
            <person name="Hazan R."/>
        </authorList>
    </citation>
    <scope>NUCLEOTIDE SEQUENCE [LARGE SCALE GENOMIC DNA]</scope>
</reference>
<organism evidence="1 2">
    <name type="scientific">Acinetobacter phage AbTZA1</name>
    <dbReference type="NCBI Taxonomy" id="2500827"/>
    <lineage>
        <taxon>Viruses</taxon>
        <taxon>Duplodnaviria</taxon>
        <taxon>Heunggongvirae</taxon>
        <taxon>Uroviricota</taxon>
        <taxon>Caudoviricetes</taxon>
        <taxon>Pantevenvirales</taxon>
        <taxon>Straboviridae</taxon>
        <taxon>Twarogvirinae</taxon>
        <taxon>Hadassahvirus</taxon>
        <taxon>Hadassahvirus azbtza1</taxon>
    </lineage>
</organism>
<keyword evidence="2" id="KW-1185">Reference proteome</keyword>
<dbReference type="EMBL" id="MK278860">
    <property type="protein sequence ID" value="AZU98627.1"/>
    <property type="molecule type" value="Genomic_DNA"/>
</dbReference>
<accession>A0A3T0IGT5</accession>
<dbReference type="RefSeq" id="YP_009882102.1">
    <property type="nucleotide sequence ID" value="NC_049445.1"/>
</dbReference>
<sequence length="169" mass="20117">MVYTHVFTREKLQHLIGAIQQILLKKDEIQYCVRHDEVFFMELGNNVSFRSTVAVCNNFFLDLRQVELDHDVFSVSDTVSVYYCLPTLAKYLCIKFAKKTEYGVRLEEAASYPVGGEREFDYELASSWRYDSDRKTPTFWLNERRWEFLKFVKDELEQLLETNVLEQLK</sequence>
<proteinExistence type="predicted"/>
<dbReference type="Proteomes" id="UP000287416">
    <property type="component" value="Segment"/>
</dbReference>
<dbReference type="GeneID" id="55811398"/>